<protein>
    <submittedName>
        <fullName evidence="10">Dipeptide ABC transporter ATP-binding protein</fullName>
    </submittedName>
</protein>
<evidence type="ECO:0000256" key="8">
    <source>
        <dbReference type="SAM" id="MobiDB-lite"/>
    </source>
</evidence>
<comment type="caution">
    <text evidence="10">The sequence shown here is derived from an EMBL/GenBank/DDBJ whole genome shotgun (WGS) entry which is preliminary data.</text>
</comment>
<keyword evidence="7" id="KW-0472">Membrane</keyword>
<feature type="domain" description="ABC transporter" evidence="9">
    <location>
        <begin position="375"/>
        <end position="626"/>
    </location>
</feature>
<dbReference type="RefSeq" id="WP_386193706.1">
    <property type="nucleotide sequence ID" value="NZ_JBHSBC010000032.1"/>
</dbReference>
<evidence type="ECO:0000256" key="1">
    <source>
        <dbReference type="ARBA" id="ARBA00004202"/>
    </source>
</evidence>
<dbReference type="Gene3D" id="3.40.50.300">
    <property type="entry name" value="P-loop containing nucleotide triphosphate hydrolases"/>
    <property type="match status" value="2"/>
</dbReference>
<evidence type="ECO:0000256" key="2">
    <source>
        <dbReference type="ARBA" id="ARBA00005417"/>
    </source>
</evidence>
<evidence type="ECO:0000313" key="10">
    <source>
        <dbReference type="EMBL" id="MFC3984147.1"/>
    </source>
</evidence>
<keyword evidence="3" id="KW-0813">Transport</keyword>
<sequence>MSLLEIDRLSVGVLSDEVTTDLVHELTLSLDSGQTLCVVGESGSGKTVTVLSIIRLLEFVAPVRTTGAVRLDDVDLTSLNATQMRSFRGRRIGMVFQEALDSLNPAQRIGVQLGEAYWSADAASRRGDLRAQGQARALELLGEVGFPDPERVANLYPHQLSGGMQQRVMIAMALMSSPDLLLADEPTTALDVTTQAEILRLFRTVQQEHQMACVFITHDMGVAAEIADRIAVMYAGRLVEVGPAAEVLSSPRHRYTRALVECVPQVGVRHTRGMPSIVGSVPEAGAKLPGCRFAPRCSHAGDRCRSEEPPLALVTVPVEEVKRVERSETAVVERQAEVACWNPGAGPVALPPPVVTATEAGAEARTEPLLVIDDVRREFVTRSGRAGGLLRLRRRERMPAVDGVSLDIRPGEFFGLVGESGSGKTTLGQIVSALDHPTEGTITVDGQRHTSRGLEGDVRAFRRTVQLVFQDPQSSLDPRHTVGRIIAEPLRELTDLRGADLRRRVERLIDEVGLPKAIIDKLPGQISGGQRQRVAIARALAPEPRLIVADEPTSALDVSVQGQVMNLLLDLRREHNLSYLFITHNLSLILSVADRVGVMKNGRLIEVATPEKLATEPQHDYTRTLLAANPGITPSSPASPEASPASPEASSVSPEAEGTASSRQ</sequence>
<dbReference type="Pfam" id="PF08352">
    <property type="entry name" value="oligo_HPY"/>
    <property type="match status" value="2"/>
</dbReference>
<keyword evidence="5" id="KW-0547">Nucleotide-binding</keyword>
<dbReference type="GO" id="GO:0005524">
    <property type="term" value="F:ATP binding"/>
    <property type="evidence" value="ECO:0007669"/>
    <property type="project" value="UniProtKB-KW"/>
</dbReference>
<dbReference type="PROSITE" id="PS00211">
    <property type="entry name" value="ABC_TRANSPORTER_1"/>
    <property type="match status" value="2"/>
</dbReference>
<dbReference type="EMBL" id="JBHSBC010000032">
    <property type="protein sequence ID" value="MFC3984147.1"/>
    <property type="molecule type" value="Genomic_DNA"/>
</dbReference>
<evidence type="ECO:0000256" key="7">
    <source>
        <dbReference type="ARBA" id="ARBA00023136"/>
    </source>
</evidence>
<dbReference type="NCBIfam" id="NF008453">
    <property type="entry name" value="PRK11308.1"/>
    <property type="match status" value="2"/>
</dbReference>
<evidence type="ECO:0000256" key="6">
    <source>
        <dbReference type="ARBA" id="ARBA00022840"/>
    </source>
</evidence>
<evidence type="ECO:0000256" key="4">
    <source>
        <dbReference type="ARBA" id="ARBA00022475"/>
    </source>
</evidence>
<accession>A0ABV8F664</accession>
<organism evidence="10 11">
    <name type="scientific">Streptosporangium jomthongense</name>
    <dbReference type="NCBI Taxonomy" id="1193683"/>
    <lineage>
        <taxon>Bacteria</taxon>
        <taxon>Bacillati</taxon>
        <taxon>Actinomycetota</taxon>
        <taxon>Actinomycetes</taxon>
        <taxon>Streptosporangiales</taxon>
        <taxon>Streptosporangiaceae</taxon>
        <taxon>Streptosporangium</taxon>
    </lineage>
</organism>
<dbReference type="InterPro" id="IPR027417">
    <property type="entry name" value="P-loop_NTPase"/>
</dbReference>
<name>A0ABV8F664_9ACTN</name>
<dbReference type="InterPro" id="IPR003593">
    <property type="entry name" value="AAA+_ATPase"/>
</dbReference>
<feature type="domain" description="ABC transporter" evidence="9">
    <location>
        <begin position="4"/>
        <end position="260"/>
    </location>
</feature>
<dbReference type="Pfam" id="PF00005">
    <property type="entry name" value="ABC_tran"/>
    <property type="match status" value="2"/>
</dbReference>
<keyword evidence="6 10" id="KW-0067">ATP-binding</keyword>
<comment type="similarity">
    <text evidence="2">Belongs to the ABC transporter superfamily.</text>
</comment>
<dbReference type="NCBIfam" id="NF007739">
    <property type="entry name" value="PRK10419.1"/>
    <property type="match status" value="2"/>
</dbReference>
<proteinExistence type="inferred from homology"/>
<evidence type="ECO:0000256" key="3">
    <source>
        <dbReference type="ARBA" id="ARBA00022448"/>
    </source>
</evidence>
<dbReference type="SMART" id="SM00382">
    <property type="entry name" value="AAA"/>
    <property type="match status" value="2"/>
</dbReference>
<dbReference type="InterPro" id="IPR017871">
    <property type="entry name" value="ABC_transporter-like_CS"/>
</dbReference>
<dbReference type="InterPro" id="IPR013563">
    <property type="entry name" value="Oligopep_ABC_C"/>
</dbReference>
<evidence type="ECO:0000313" key="11">
    <source>
        <dbReference type="Proteomes" id="UP001595698"/>
    </source>
</evidence>
<dbReference type="PANTHER" id="PTHR43297:SF2">
    <property type="entry name" value="DIPEPTIDE TRANSPORT ATP-BINDING PROTEIN DPPD"/>
    <property type="match status" value="1"/>
</dbReference>
<comment type="subcellular location">
    <subcellularLocation>
        <location evidence="1">Cell membrane</location>
        <topology evidence="1">Peripheral membrane protein</topology>
    </subcellularLocation>
</comment>
<dbReference type="PANTHER" id="PTHR43297">
    <property type="entry name" value="OLIGOPEPTIDE TRANSPORT ATP-BINDING PROTEIN APPD"/>
    <property type="match status" value="1"/>
</dbReference>
<keyword evidence="4" id="KW-1003">Cell membrane</keyword>
<dbReference type="CDD" id="cd03257">
    <property type="entry name" value="ABC_NikE_OppD_transporters"/>
    <property type="match status" value="2"/>
</dbReference>
<dbReference type="SUPFAM" id="SSF52540">
    <property type="entry name" value="P-loop containing nucleoside triphosphate hydrolases"/>
    <property type="match status" value="2"/>
</dbReference>
<reference evidence="11" key="1">
    <citation type="journal article" date="2019" name="Int. J. Syst. Evol. Microbiol.">
        <title>The Global Catalogue of Microorganisms (GCM) 10K type strain sequencing project: providing services to taxonomists for standard genome sequencing and annotation.</title>
        <authorList>
            <consortium name="The Broad Institute Genomics Platform"/>
            <consortium name="The Broad Institute Genome Sequencing Center for Infectious Disease"/>
            <person name="Wu L."/>
            <person name="Ma J."/>
        </authorList>
    </citation>
    <scope>NUCLEOTIDE SEQUENCE [LARGE SCALE GENOMIC DNA]</scope>
    <source>
        <strain evidence="11">TBRC 7912</strain>
    </source>
</reference>
<dbReference type="Proteomes" id="UP001595698">
    <property type="component" value="Unassembled WGS sequence"/>
</dbReference>
<dbReference type="PROSITE" id="PS50893">
    <property type="entry name" value="ABC_TRANSPORTER_2"/>
    <property type="match status" value="2"/>
</dbReference>
<evidence type="ECO:0000259" key="9">
    <source>
        <dbReference type="PROSITE" id="PS50893"/>
    </source>
</evidence>
<gene>
    <name evidence="10" type="ORF">ACFOYY_28710</name>
</gene>
<dbReference type="InterPro" id="IPR050388">
    <property type="entry name" value="ABC_Ni/Peptide_Import"/>
</dbReference>
<evidence type="ECO:0000256" key="5">
    <source>
        <dbReference type="ARBA" id="ARBA00022741"/>
    </source>
</evidence>
<feature type="compositionally biased region" description="Low complexity" evidence="8">
    <location>
        <begin position="634"/>
        <end position="657"/>
    </location>
</feature>
<keyword evidence="11" id="KW-1185">Reference proteome</keyword>
<feature type="region of interest" description="Disordered" evidence="8">
    <location>
        <begin position="624"/>
        <end position="664"/>
    </location>
</feature>
<dbReference type="NCBIfam" id="TIGR01727">
    <property type="entry name" value="oligo_HPY"/>
    <property type="match status" value="1"/>
</dbReference>
<dbReference type="InterPro" id="IPR003439">
    <property type="entry name" value="ABC_transporter-like_ATP-bd"/>
</dbReference>